<reference evidence="1 2" key="1">
    <citation type="submission" date="2019-07" db="EMBL/GenBank/DDBJ databases">
        <title>Whole genome shotgun sequence of Methylobacterium oxalidis NBRC 107715.</title>
        <authorList>
            <person name="Hosoyama A."/>
            <person name="Uohara A."/>
            <person name="Ohji S."/>
            <person name="Ichikawa N."/>
        </authorList>
    </citation>
    <scope>NUCLEOTIDE SEQUENCE [LARGE SCALE GENOMIC DNA]</scope>
    <source>
        <strain evidence="1 2">NBRC 107715</strain>
    </source>
</reference>
<evidence type="ECO:0000313" key="2">
    <source>
        <dbReference type="Proteomes" id="UP000321960"/>
    </source>
</evidence>
<evidence type="ECO:0000313" key="1">
    <source>
        <dbReference type="EMBL" id="GEP07919.1"/>
    </source>
</evidence>
<dbReference type="EMBL" id="BJZU01000209">
    <property type="protein sequence ID" value="GEP07919.1"/>
    <property type="molecule type" value="Genomic_DNA"/>
</dbReference>
<comment type="caution">
    <text evidence="1">The sequence shown here is derived from an EMBL/GenBank/DDBJ whole genome shotgun (WGS) entry which is preliminary data.</text>
</comment>
<gene>
    <name evidence="1" type="ORF">MOX02_59570</name>
</gene>
<dbReference type="Proteomes" id="UP000321960">
    <property type="component" value="Unassembled WGS sequence"/>
</dbReference>
<accession>A0A512JD85</accession>
<proteinExistence type="predicted"/>
<organism evidence="1 2">
    <name type="scientific">Methylobacterium oxalidis</name>
    <dbReference type="NCBI Taxonomy" id="944322"/>
    <lineage>
        <taxon>Bacteria</taxon>
        <taxon>Pseudomonadati</taxon>
        <taxon>Pseudomonadota</taxon>
        <taxon>Alphaproteobacteria</taxon>
        <taxon>Hyphomicrobiales</taxon>
        <taxon>Methylobacteriaceae</taxon>
        <taxon>Methylobacterium</taxon>
    </lineage>
</organism>
<protein>
    <submittedName>
        <fullName evidence="1">Uncharacterized protein</fullName>
    </submittedName>
</protein>
<dbReference type="AlphaFoldDB" id="A0A512JD85"/>
<name>A0A512JD85_9HYPH</name>
<sequence length="51" mass="5568">MGVETGIAYLDGFSSRLLIIIAGKLIERARFFDLSRPYSAGDKHQGLAEAL</sequence>